<dbReference type="OrthoDB" id="5419315at2759"/>
<gene>
    <name evidence="5" type="ORF">I206_04713</name>
</gene>
<dbReference type="GO" id="GO:0008270">
    <property type="term" value="F:zinc ion binding"/>
    <property type="evidence" value="ECO:0007669"/>
    <property type="project" value="InterPro"/>
</dbReference>
<dbReference type="PROSITE" id="PS50048">
    <property type="entry name" value="ZN2_CY6_FUNGAL_2"/>
    <property type="match status" value="1"/>
</dbReference>
<keyword evidence="2" id="KW-0539">Nucleus</keyword>
<sequence>MESHLDRKNDNQKSHRRRKDGCLTCRQRRVRCDRAKPLCGHCERLNRVCRWPELIDTCDSSDFPATKRNRVNRQGSVVTTHSRTASSRGGSGPSPQDSFQHPAENLIPWATPLSNLRGGDEARTDHVQLGLHTFIQPDQLFSDVQPQSQSTSHPQEPLSDPPGLASFDNFISPIDGGPGLASTSTSNVFDLGPIETTQQPFDPFIGHDLNLDLFLGLNDPFPWQSFPTTHEDSLFNNQNAFFPSLNAITSESPTIRRRFCSPVTPDMVDQSIATYFVERVSNAAITRHHLTTNYYISLFAASQFCPALYAGMLAWSAWHMAATGHMNPAQRQEHLEYAQHKHTLCGELLFKDLDVVQVDSDTELEAVYCTFMVYGQYASVTCAPLSRLRSLIDEVDKIFLRRPLDHTSSPLIKRMASILAQYDMKSSLFGLSEPRYTLHLGTAIFENRPATVDENTTTAFSIVSPLHMLYLSAQCCVIEGQLRRSRSAHDVIGARKIIRLGDELYDKIINLESKLDSSRLDWFASKLHDPREGTGSPQRHISHDTRFEIMLACSYHGVVIQLARVLNYPSPIRSIDRIIWMTINLTRRDPDCIHSTVALPLFFAALETGDPDKEILSWFDASDTGASGAVRVQRTKQLLEAVKRAEADGTRSDVGQIMRRTNFDTLV</sequence>
<dbReference type="CDD" id="cd00067">
    <property type="entry name" value="GAL4"/>
    <property type="match status" value="1"/>
</dbReference>
<dbReference type="GO" id="GO:0000981">
    <property type="term" value="F:DNA-binding transcription factor activity, RNA polymerase II-specific"/>
    <property type="evidence" value="ECO:0007669"/>
    <property type="project" value="InterPro"/>
</dbReference>
<name>A0A1B9I0F6_9TREE</name>
<dbReference type="InterPro" id="IPR001138">
    <property type="entry name" value="Zn2Cys6_DnaBD"/>
</dbReference>
<dbReference type="GO" id="GO:0000976">
    <property type="term" value="F:transcription cis-regulatory region binding"/>
    <property type="evidence" value="ECO:0007669"/>
    <property type="project" value="TreeGrafter"/>
</dbReference>
<dbReference type="InterPro" id="IPR036864">
    <property type="entry name" value="Zn2-C6_fun-type_DNA-bd_sf"/>
</dbReference>
<reference evidence="5" key="2">
    <citation type="submission" date="2016-07" db="EMBL/GenBank/DDBJ databases">
        <title>Evolution of pathogenesis and genome organization in the Tremellales.</title>
        <authorList>
            <person name="Cuomo C."/>
            <person name="Litvintseva A."/>
            <person name="Heitman J."/>
            <person name="Chen Y."/>
            <person name="Sun S."/>
            <person name="Springer D."/>
            <person name="Dromer F."/>
            <person name="Young S."/>
            <person name="Zeng Q."/>
            <person name="Chapman S."/>
            <person name="Gujja S."/>
            <person name="Saif S."/>
            <person name="Birren B."/>
        </authorList>
    </citation>
    <scope>NUCLEOTIDE SEQUENCE</scope>
    <source>
        <strain evidence="5">CBS 10737</strain>
    </source>
</reference>
<accession>A0A1B9I0F6</accession>
<organism evidence="5">
    <name type="scientific">Kwoniella pini CBS 10737</name>
    <dbReference type="NCBI Taxonomy" id="1296096"/>
    <lineage>
        <taxon>Eukaryota</taxon>
        <taxon>Fungi</taxon>
        <taxon>Dikarya</taxon>
        <taxon>Basidiomycota</taxon>
        <taxon>Agaricomycotina</taxon>
        <taxon>Tremellomycetes</taxon>
        <taxon>Tremellales</taxon>
        <taxon>Cryptococcaceae</taxon>
        <taxon>Kwoniella</taxon>
    </lineage>
</organism>
<feature type="compositionally biased region" description="Polar residues" evidence="3">
    <location>
        <begin position="72"/>
        <end position="99"/>
    </location>
</feature>
<evidence type="ECO:0000256" key="3">
    <source>
        <dbReference type="SAM" id="MobiDB-lite"/>
    </source>
</evidence>
<dbReference type="EMBL" id="KI894012">
    <property type="protein sequence ID" value="OCF49026.1"/>
    <property type="molecule type" value="Genomic_DNA"/>
</dbReference>
<dbReference type="PANTHER" id="PTHR37534:SF7">
    <property type="entry name" value="TRANSCRIPTIONAL ACTIVATOR PROTEIN UGA3"/>
    <property type="match status" value="1"/>
</dbReference>
<reference evidence="5" key="1">
    <citation type="submission" date="2013-07" db="EMBL/GenBank/DDBJ databases">
        <title>The Genome Sequence of Cryptococcus pinus CBS10737.</title>
        <authorList>
            <consortium name="The Broad Institute Genome Sequencing Platform"/>
            <person name="Cuomo C."/>
            <person name="Litvintseva A."/>
            <person name="Chen Y."/>
            <person name="Heitman J."/>
            <person name="Sun S."/>
            <person name="Springer D."/>
            <person name="Dromer F."/>
            <person name="Young S.K."/>
            <person name="Zeng Q."/>
            <person name="Gargeya S."/>
            <person name="Fitzgerald M."/>
            <person name="Abouelleil A."/>
            <person name="Alvarado L."/>
            <person name="Berlin A.M."/>
            <person name="Chapman S.B."/>
            <person name="Dewar J."/>
            <person name="Goldberg J."/>
            <person name="Griggs A."/>
            <person name="Gujja S."/>
            <person name="Hansen M."/>
            <person name="Howarth C."/>
            <person name="Imamovic A."/>
            <person name="Larimer J."/>
            <person name="McCowan C."/>
            <person name="Murphy C."/>
            <person name="Pearson M."/>
            <person name="Priest M."/>
            <person name="Roberts A."/>
            <person name="Saif S."/>
            <person name="Shea T."/>
            <person name="Sykes S."/>
            <person name="Wortman J."/>
            <person name="Nusbaum C."/>
            <person name="Birren B."/>
        </authorList>
    </citation>
    <scope>NUCLEOTIDE SEQUENCE [LARGE SCALE GENOMIC DNA]</scope>
    <source>
        <strain evidence="5">CBS 10737</strain>
    </source>
</reference>
<protein>
    <recommendedName>
        <fullName evidence="4">Zn(2)-C6 fungal-type domain-containing protein</fullName>
    </recommendedName>
</protein>
<evidence type="ECO:0000259" key="4">
    <source>
        <dbReference type="PROSITE" id="PS50048"/>
    </source>
</evidence>
<feature type="region of interest" description="Disordered" evidence="3">
    <location>
        <begin position="62"/>
        <end position="101"/>
    </location>
</feature>
<dbReference type="SMART" id="SM00066">
    <property type="entry name" value="GAL4"/>
    <property type="match status" value="1"/>
</dbReference>
<dbReference type="GO" id="GO:0005634">
    <property type="term" value="C:nucleus"/>
    <property type="evidence" value="ECO:0007669"/>
    <property type="project" value="UniProtKB-SubCell"/>
</dbReference>
<feature type="compositionally biased region" description="Polar residues" evidence="3">
    <location>
        <begin position="143"/>
        <end position="154"/>
    </location>
</feature>
<dbReference type="Gene3D" id="4.10.240.10">
    <property type="entry name" value="Zn(2)-C6 fungal-type DNA-binding domain"/>
    <property type="match status" value="1"/>
</dbReference>
<evidence type="ECO:0000256" key="1">
    <source>
        <dbReference type="ARBA" id="ARBA00004123"/>
    </source>
</evidence>
<dbReference type="GO" id="GO:0045944">
    <property type="term" value="P:positive regulation of transcription by RNA polymerase II"/>
    <property type="evidence" value="ECO:0007669"/>
    <property type="project" value="TreeGrafter"/>
</dbReference>
<dbReference type="STRING" id="1296096.A0A1B9I0F6"/>
<comment type="subcellular location">
    <subcellularLocation>
        <location evidence="1">Nucleus</location>
    </subcellularLocation>
</comment>
<dbReference type="AlphaFoldDB" id="A0A1B9I0F6"/>
<dbReference type="PANTHER" id="PTHR37534">
    <property type="entry name" value="TRANSCRIPTIONAL ACTIVATOR PROTEIN UGA3"/>
    <property type="match status" value="1"/>
</dbReference>
<evidence type="ECO:0000313" key="5">
    <source>
        <dbReference type="EMBL" id="OCF49026.1"/>
    </source>
</evidence>
<dbReference type="PROSITE" id="PS00463">
    <property type="entry name" value="ZN2_CY6_FUNGAL_1"/>
    <property type="match status" value="1"/>
</dbReference>
<proteinExistence type="predicted"/>
<dbReference type="Pfam" id="PF00172">
    <property type="entry name" value="Zn_clus"/>
    <property type="match status" value="1"/>
</dbReference>
<dbReference type="Pfam" id="PF11951">
    <property type="entry name" value="Fungal_trans_2"/>
    <property type="match status" value="1"/>
</dbReference>
<evidence type="ECO:0000256" key="2">
    <source>
        <dbReference type="ARBA" id="ARBA00023242"/>
    </source>
</evidence>
<dbReference type="SUPFAM" id="SSF57701">
    <property type="entry name" value="Zn2/Cys6 DNA-binding domain"/>
    <property type="match status" value="1"/>
</dbReference>
<dbReference type="InterPro" id="IPR021858">
    <property type="entry name" value="Fun_TF"/>
</dbReference>
<feature type="domain" description="Zn(2)-C6 fungal-type" evidence="4">
    <location>
        <begin position="21"/>
        <end position="51"/>
    </location>
</feature>
<feature type="region of interest" description="Disordered" evidence="3">
    <location>
        <begin position="143"/>
        <end position="165"/>
    </location>
</feature>